<name>A0ACB6ZKH2_THEGA</name>
<organism evidence="1 2">
    <name type="scientific">Thelephora ganbajun</name>
    <name type="common">Ganba fungus</name>
    <dbReference type="NCBI Taxonomy" id="370292"/>
    <lineage>
        <taxon>Eukaryota</taxon>
        <taxon>Fungi</taxon>
        <taxon>Dikarya</taxon>
        <taxon>Basidiomycota</taxon>
        <taxon>Agaricomycotina</taxon>
        <taxon>Agaricomycetes</taxon>
        <taxon>Thelephorales</taxon>
        <taxon>Thelephoraceae</taxon>
        <taxon>Thelephora</taxon>
    </lineage>
</organism>
<evidence type="ECO:0000313" key="2">
    <source>
        <dbReference type="Proteomes" id="UP000886501"/>
    </source>
</evidence>
<gene>
    <name evidence="1" type="ORF">BDM02DRAFT_3128027</name>
</gene>
<dbReference type="Proteomes" id="UP000886501">
    <property type="component" value="Unassembled WGS sequence"/>
</dbReference>
<accession>A0ACB6ZKH2</accession>
<keyword evidence="2" id="KW-1185">Reference proteome</keyword>
<sequence>MKAPETTGTSADHENEYDGSRVRRTKVAATMIQDSQIQLVWVQAKPPAPSSNPLPQPPIGPVSRPVMQPTGRFLFDVLFDSTEATVAGLDRSLRTSRARLDCSRSSELTNSASNVLPPVSPYAGGSATVIRLSSTSPVPIPDSAKIAAYRR</sequence>
<protein>
    <submittedName>
        <fullName evidence="1">Uncharacterized protein</fullName>
    </submittedName>
</protein>
<comment type="caution">
    <text evidence="1">The sequence shown here is derived from an EMBL/GenBank/DDBJ whole genome shotgun (WGS) entry which is preliminary data.</text>
</comment>
<proteinExistence type="predicted"/>
<dbReference type="EMBL" id="MU117991">
    <property type="protein sequence ID" value="KAF9649905.1"/>
    <property type="molecule type" value="Genomic_DNA"/>
</dbReference>
<reference evidence="1" key="2">
    <citation type="journal article" date="2020" name="Nat. Commun.">
        <title>Large-scale genome sequencing of mycorrhizal fungi provides insights into the early evolution of symbiotic traits.</title>
        <authorList>
            <person name="Miyauchi S."/>
            <person name="Kiss E."/>
            <person name="Kuo A."/>
            <person name="Drula E."/>
            <person name="Kohler A."/>
            <person name="Sanchez-Garcia M."/>
            <person name="Morin E."/>
            <person name="Andreopoulos B."/>
            <person name="Barry K.W."/>
            <person name="Bonito G."/>
            <person name="Buee M."/>
            <person name="Carver A."/>
            <person name="Chen C."/>
            <person name="Cichocki N."/>
            <person name="Clum A."/>
            <person name="Culley D."/>
            <person name="Crous P.W."/>
            <person name="Fauchery L."/>
            <person name="Girlanda M."/>
            <person name="Hayes R.D."/>
            <person name="Keri Z."/>
            <person name="LaButti K."/>
            <person name="Lipzen A."/>
            <person name="Lombard V."/>
            <person name="Magnuson J."/>
            <person name="Maillard F."/>
            <person name="Murat C."/>
            <person name="Nolan M."/>
            <person name="Ohm R.A."/>
            <person name="Pangilinan J."/>
            <person name="Pereira M.F."/>
            <person name="Perotto S."/>
            <person name="Peter M."/>
            <person name="Pfister S."/>
            <person name="Riley R."/>
            <person name="Sitrit Y."/>
            <person name="Stielow J.B."/>
            <person name="Szollosi G."/>
            <person name="Zifcakova L."/>
            <person name="Stursova M."/>
            <person name="Spatafora J.W."/>
            <person name="Tedersoo L."/>
            <person name="Vaario L.M."/>
            <person name="Yamada A."/>
            <person name="Yan M."/>
            <person name="Wang P."/>
            <person name="Xu J."/>
            <person name="Bruns T."/>
            <person name="Baldrian P."/>
            <person name="Vilgalys R."/>
            <person name="Dunand C."/>
            <person name="Henrissat B."/>
            <person name="Grigoriev I.V."/>
            <person name="Hibbett D."/>
            <person name="Nagy L.G."/>
            <person name="Martin F.M."/>
        </authorList>
    </citation>
    <scope>NUCLEOTIDE SEQUENCE</scope>
    <source>
        <strain evidence="1">P2</strain>
    </source>
</reference>
<reference evidence="1" key="1">
    <citation type="submission" date="2019-10" db="EMBL/GenBank/DDBJ databases">
        <authorList>
            <consortium name="DOE Joint Genome Institute"/>
            <person name="Kuo A."/>
            <person name="Miyauchi S."/>
            <person name="Kiss E."/>
            <person name="Drula E."/>
            <person name="Kohler A."/>
            <person name="Sanchez-Garcia M."/>
            <person name="Andreopoulos B."/>
            <person name="Barry K.W."/>
            <person name="Bonito G."/>
            <person name="Buee M."/>
            <person name="Carver A."/>
            <person name="Chen C."/>
            <person name="Cichocki N."/>
            <person name="Clum A."/>
            <person name="Culley D."/>
            <person name="Crous P.W."/>
            <person name="Fauchery L."/>
            <person name="Girlanda M."/>
            <person name="Hayes R."/>
            <person name="Keri Z."/>
            <person name="Labutti K."/>
            <person name="Lipzen A."/>
            <person name="Lombard V."/>
            <person name="Magnuson J."/>
            <person name="Maillard F."/>
            <person name="Morin E."/>
            <person name="Murat C."/>
            <person name="Nolan M."/>
            <person name="Ohm R."/>
            <person name="Pangilinan J."/>
            <person name="Pereira M."/>
            <person name="Perotto S."/>
            <person name="Peter M."/>
            <person name="Riley R."/>
            <person name="Sitrit Y."/>
            <person name="Stielow B."/>
            <person name="Szollosi G."/>
            <person name="Zifcakova L."/>
            <person name="Stursova M."/>
            <person name="Spatafora J.W."/>
            <person name="Tedersoo L."/>
            <person name="Vaario L.-M."/>
            <person name="Yamada A."/>
            <person name="Yan M."/>
            <person name="Wang P."/>
            <person name="Xu J."/>
            <person name="Bruns T."/>
            <person name="Baldrian P."/>
            <person name="Vilgalys R."/>
            <person name="Henrissat B."/>
            <person name="Grigoriev I.V."/>
            <person name="Hibbett D."/>
            <person name="Nagy L.G."/>
            <person name="Martin F.M."/>
        </authorList>
    </citation>
    <scope>NUCLEOTIDE SEQUENCE</scope>
    <source>
        <strain evidence="1">P2</strain>
    </source>
</reference>
<evidence type="ECO:0000313" key="1">
    <source>
        <dbReference type="EMBL" id="KAF9649905.1"/>
    </source>
</evidence>